<proteinExistence type="predicted"/>
<dbReference type="Gene3D" id="1.20.1290.10">
    <property type="entry name" value="AhpD-like"/>
    <property type="match status" value="1"/>
</dbReference>
<gene>
    <name evidence="1" type="ORF">E7156_02955</name>
</gene>
<dbReference type="EMBL" id="SVAF01000005">
    <property type="protein sequence ID" value="MBE6164268.1"/>
    <property type="molecule type" value="Genomic_DNA"/>
</dbReference>
<dbReference type="InterPro" id="IPR029032">
    <property type="entry name" value="AhpD-like"/>
</dbReference>
<dbReference type="SUPFAM" id="SSF69118">
    <property type="entry name" value="AhpD-like"/>
    <property type="match status" value="1"/>
</dbReference>
<organism evidence="1 2">
    <name type="scientific">Streptococcus gallolyticus</name>
    <dbReference type="NCBI Taxonomy" id="315405"/>
    <lineage>
        <taxon>Bacteria</taxon>
        <taxon>Bacillati</taxon>
        <taxon>Bacillota</taxon>
        <taxon>Bacilli</taxon>
        <taxon>Lactobacillales</taxon>
        <taxon>Streptococcaceae</taxon>
        <taxon>Streptococcus</taxon>
    </lineage>
</organism>
<name>A0A928A596_9STRE</name>
<accession>A0A928A596</accession>
<dbReference type="AlphaFoldDB" id="A0A928A596"/>
<evidence type="ECO:0000313" key="2">
    <source>
        <dbReference type="Proteomes" id="UP000700800"/>
    </source>
</evidence>
<protein>
    <submittedName>
        <fullName evidence="1">Uncharacterized protein</fullName>
    </submittedName>
</protein>
<dbReference type="Proteomes" id="UP000700800">
    <property type="component" value="Unassembled WGS sequence"/>
</dbReference>
<comment type="caution">
    <text evidence="1">The sequence shown here is derived from an EMBL/GenBank/DDBJ whole genome shotgun (WGS) entry which is preliminary data.</text>
</comment>
<evidence type="ECO:0000313" key="1">
    <source>
        <dbReference type="EMBL" id="MBE6164268.1"/>
    </source>
</evidence>
<sequence length="187" mass="21163">MARIKLVELEEATGAEKERYDELAGRNAVTNMKKGLLNDAATYDAYMGWYTSWQRLVEVVGEKDAILYAHAISTTNSCQLCSLFFISDVKGLGLDPANLNYDEREEVLTELGRSIVKDPTAVSDELFEKLRTFFDDKEIVVIVGFAGQMIATNNFNSVLQIDVDKRLLPIIDEFKPATWRDNLKQEN</sequence>
<reference evidence="1" key="1">
    <citation type="submission" date="2019-04" db="EMBL/GenBank/DDBJ databases">
        <title>Evolution of Biomass-Degrading Anaerobic Consortia Revealed by Metagenomics.</title>
        <authorList>
            <person name="Peng X."/>
        </authorList>
    </citation>
    <scope>NUCLEOTIDE SEQUENCE</scope>
    <source>
        <strain evidence="1">SIG195</strain>
    </source>
</reference>